<sequence>MENLHELFEMASFIVTIVGLPFGIAVFIMEQRRERANEEEEIYLQLSDDYTRFMELVLQNADLRLRSTDVAPPLSPDQEERRIVLFSILVSLFERAYVLVHEDKMNRKQLRMWLSWEDFMREWCAREDFRNALPQLLHGEDPDFAAAITQISNEISAEHKAQKSN</sequence>
<name>A0ABQ3AX21_9GAMM</name>
<evidence type="ECO:0000256" key="1">
    <source>
        <dbReference type="SAM" id="Phobius"/>
    </source>
</evidence>
<feature type="transmembrane region" description="Helical" evidence="1">
    <location>
        <begin position="7"/>
        <end position="29"/>
    </location>
</feature>
<evidence type="ECO:0000313" key="2">
    <source>
        <dbReference type="EMBL" id="GGY68925.1"/>
    </source>
</evidence>
<dbReference type="RefSeq" id="WP_189416658.1">
    <property type="nucleotide sequence ID" value="NZ_BMYZ01000001.1"/>
</dbReference>
<organism evidence="2 3">
    <name type="scientific">Cellvibrio zantedeschiae</name>
    <dbReference type="NCBI Taxonomy" id="1237077"/>
    <lineage>
        <taxon>Bacteria</taxon>
        <taxon>Pseudomonadati</taxon>
        <taxon>Pseudomonadota</taxon>
        <taxon>Gammaproteobacteria</taxon>
        <taxon>Cellvibrionales</taxon>
        <taxon>Cellvibrionaceae</taxon>
        <taxon>Cellvibrio</taxon>
    </lineage>
</organism>
<comment type="caution">
    <text evidence="2">The sequence shown here is derived from an EMBL/GenBank/DDBJ whole genome shotgun (WGS) entry which is preliminary data.</text>
</comment>
<keyword evidence="1" id="KW-0812">Transmembrane</keyword>
<protein>
    <recommendedName>
        <fullName evidence="4">DUF4760 domain-containing protein</fullName>
    </recommendedName>
</protein>
<evidence type="ECO:0000313" key="3">
    <source>
        <dbReference type="Proteomes" id="UP000619761"/>
    </source>
</evidence>
<proteinExistence type="predicted"/>
<gene>
    <name evidence="2" type="ORF">GCM10011613_11550</name>
</gene>
<dbReference type="Proteomes" id="UP000619761">
    <property type="component" value="Unassembled WGS sequence"/>
</dbReference>
<accession>A0ABQ3AX21</accession>
<keyword evidence="1" id="KW-1133">Transmembrane helix</keyword>
<reference evidence="3" key="1">
    <citation type="journal article" date="2019" name="Int. J. Syst. Evol. Microbiol.">
        <title>The Global Catalogue of Microorganisms (GCM) 10K type strain sequencing project: providing services to taxonomists for standard genome sequencing and annotation.</title>
        <authorList>
            <consortium name="The Broad Institute Genomics Platform"/>
            <consortium name="The Broad Institute Genome Sequencing Center for Infectious Disease"/>
            <person name="Wu L."/>
            <person name="Ma J."/>
        </authorList>
    </citation>
    <scope>NUCLEOTIDE SEQUENCE [LARGE SCALE GENOMIC DNA]</scope>
    <source>
        <strain evidence="3">KCTC 32239</strain>
    </source>
</reference>
<keyword evidence="3" id="KW-1185">Reference proteome</keyword>
<keyword evidence="1" id="KW-0472">Membrane</keyword>
<dbReference type="EMBL" id="BMYZ01000001">
    <property type="protein sequence ID" value="GGY68925.1"/>
    <property type="molecule type" value="Genomic_DNA"/>
</dbReference>
<evidence type="ECO:0008006" key="4">
    <source>
        <dbReference type="Google" id="ProtNLM"/>
    </source>
</evidence>